<feature type="transmembrane region" description="Helical" evidence="1">
    <location>
        <begin position="40"/>
        <end position="61"/>
    </location>
</feature>
<comment type="caution">
    <text evidence="2">The sequence shown here is derived from an EMBL/GenBank/DDBJ whole genome shotgun (WGS) entry which is preliminary data.</text>
</comment>
<keyword evidence="1" id="KW-1133">Transmembrane helix</keyword>
<sequence length="63" mass="7425">MNPTLALVLIFVFVIADFLWIDQDSKRWGWLKNWPKPAKIVFFSSFGIILFAFYVVVTFPLTR</sequence>
<keyword evidence="1" id="KW-0472">Membrane</keyword>
<organism evidence="2 3">
    <name type="scientific">Shouchella clausii</name>
    <name type="common">Alkalihalobacillus clausii</name>
    <dbReference type="NCBI Taxonomy" id="79880"/>
    <lineage>
        <taxon>Bacteria</taxon>
        <taxon>Bacillati</taxon>
        <taxon>Bacillota</taxon>
        <taxon>Bacilli</taxon>
        <taxon>Bacillales</taxon>
        <taxon>Bacillaceae</taxon>
        <taxon>Shouchella</taxon>
    </lineage>
</organism>
<dbReference type="AlphaFoldDB" id="A0A268P373"/>
<dbReference type="RefSeq" id="WP_041823860.1">
    <property type="nucleotide sequence ID" value="NZ_BOQQ01000003.1"/>
</dbReference>
<name>A0A268P373_SHOCL</name>
<dbReference type="Proteomes" id="UP000216207">
    <property type="component" value="Unassembled WGS sequence"/>
</dbReference>
<protein>
    <submittedName>
        <fullName evidence="2">Uncharacterized protein</fullName>
    </submittedName>
</protein>
<evidence type="ECO:0000256" key="1">
    <source>
        <dbReference type="SAM" id="Phobius"/>
    </source>
</evidence>
<evidence type="ECO:0000313" key="2">
    <source>
        <dbReference type="EMBL" id="PAE90183.1"/>
    </source>
</evidence>
<keyword evidence="1" id="KW-0812">Transmembrane</keyword>
<accession>A0A268P373</accession>
<dbReference type="EMBL" id="NPCC01000005">
    <property type="protein sequence ID" value="PAE90183.1"/>
    <property type="molecule type" value="Genomic_DNA"/>
</dbReference>
<reference evidence="2 3" key="1">
    <citation type="submission" date="2017-07" db="EMBL/GenBank/DDBJ databases">
        <title>Isolation and whole genome analysis of endospore-forming bacteria from heroin.</title>
        <authorList>
            <person name="Kalinowski J."/>
            <person name="Ahrens B."/>
            <person name="Al-Dilaimi A."/>
            <person name="Winkler A."/>
            <person name="Wibberg D."/>
            <person name="Schleenbecker U."/>
            <person name="Ruckert C."/>
            <person name="Wolfel R."/>
            <person name="Grass G."/>
        </authorList>
    </citation>
    <scope>NUCLEOTIDE SEQUENCE [LARGE SCALE GENOMIC DNA]</scope>
    <source>
        <strain evidence="2 3">7539</strain>
    </source>
</reference>
<evidence type="ECO:0000313" key="3">
    <source>
        <dbReference type="Proteomes" id="UP000216207"/>
    </source>
</evidence>
<gene>
    <name evidence="2" type="ORF">CHH72_04150</name>
</gene>
<proteinExistence type="predicted"/>